<accession>A0ABY7JKF6</accession>
<organism evidence="1 2">
    <name type="scientific">Oxalobacter aliiformigenes</name>
    <dbReference type="NCBI Taxonomy" id="2946593"/>
    <lineage>
        <taxon>Bacteria</taxon>
        <taxon>Pseudomonadati</taxon>
        <taxon>Pseudomonadota</taxon>
        <taxon>Betaproteobacteria</taxon>
        <taxon>Burkholderiales</taxon>
        <taxon>Oxalobacteraceae</taxon>
        <taxon>Oxalobacter</taxon>
    </lineage>
</organism>
<reference evidence="1" key="1">
    <citation type="journal article" date="2022" name="Front. Microbiol.">
        <title>New perspectives on an old grouping: The genomic and phenotypic variability of Oxalobacter formigenes and the implications for calcium oxalate stone prevention.</title>
        <authorList>
            <person name="Chmiel J.A."/>
            <person name="Carr C."/>
            <person name="Stuivenberg G.A."/>
            <person name="Venema R."/>
            <person name="Chanyi R.M."/>
            <person name="Al K.F."/>
            <person name="Giguere D."/>
            <person name="Say H."/>
            <person name="Akouris P.P."/>
            <person name="Dominguez Romero S.A."/>
            <person name="Kwong A."/>
            <person name="Tai V."/>
            <person name="Koval S.F."/>
            <person name="Razvi H."/>
            <person name="Bjazevic J."/>
            <person name="Burton J.P."/>
        </authorList>
    </citation>
    <scope>NUCLEOTIDE SEQUENCE</scope>
    <source>
        <strain evidence="1">HOxNP-1</strain>
    </source>
</reference>
<dbReference type="InterPro" id="IPR038713">
    <property type="entry name" value="Terminase_Gp1_N_sf"/>
</dbReference>
<dbReference type="Gene3D" id="1.10.10.1400">
    <property type="entry name" value="Terminase, small subunit, N-terminal DNA-binding domain, HTH motif"/>
    <property type="match status" value="1"/>
</dbReference>
<dbReference type="EMBL" id="CP098248">
    <property type="protein sequence ID" value="WAV97273.1"/>
    <property type="molecule type" value="Genomic_DNA"/>
</dbReference>
<dbReference type="InterPro" id="IPR005335">
    <property type="entry name" value="Terminase_ssu"/>
</dbReference>
<protein>
    <submittedName>
        <fullName evidence="1">Terminase small subunit</fullName>
    </submittedName>
</protein>
<dbReference type="Proteomes" id="UP001164794">
    <property type="component" value="Chromosome"/>
</dbReference>
<dbReference type="RefSeq" id="WP_269264742.1">
    <property type="nucleotide sequence ID" value="NZ_CP098248.1"/>
</dbReference>
<name>A0ABY7JKF6_9BURK</name>
<evidence type="ECO:0000313" key="2">
    <source>
        <dbReference type="Proteomes" id="UP001164794"/>
    </source>
</evidence>
<keyword evidence="2" id="KW-1185">Reference proteome</keyword>
<evidence type="ECO:0000313" key="1">
    <source>
        <dbReference type="EMBL" id="WAV97273.1"/>
    </source>
</evidence>
<proteinExistence type="predicted"/>
<sequence length="125" mass="13936">MNELTQKQENFCLAYIETGNASEAYRKAYNAAGSSEKSVWELASKMLDNPKVISRLEALREQAARRALLTLERHLEELATLRDEARAEGRYSAAIAAEIARGKAAGLYVEQSRTEGEIRMVWAGT</sequence>
<gene>
    <name evidence="1" type="ORF">NB645_00480</name>
</gene>
<dbReference type="Pfam" id="PF03592">
    <property type="entry name" value="Terminase_2"/>
    <property type="match status" value="1"/>
</dbReference>